<evidence type="ECO:0000313" key="2">
    <source>
        <dbReference type="EMBL" id="CAG8744321.1"/>
    </source>
</evidence>
<comment type="caution">
    <text evidence="2">The sequence shown here is derived from an EMBL/GenBank/DDBJ whole genome shotgun (WGS) entry which is preliminary data.</text>
</comment>
<feature type="non-terminal residue" evidence="2">
    <location>
        <position position="361"/>
    </location>
</feature>
<keyword evidence="1" id="KW-1133">Transmembrane helix</keyword>
<feature type="non-terminal residue" evidence="2">
    <location>
        <position position="1"/>
    </location>
</feature>
<evidence type="ECO:0000313" key="3">
    <source>
        <dbReference type="Proteomes" id="UP000789570"/>
    </source>
</evidence>
<dbReference type="AlphaFoldDB" id="A0A9N9IQD1"/>
<keyword evidence="3" id="KW-1185">Reference proteome</keyword>
<proteinExistence type="predicted"/>
<protein>
    <submittedName>
        <fullName evidence="2">15848_t:CDS:1</fullName>
    </submittedName>
</protein>
<reference evidence="2" key="1">
    <citation type="submission" date="2021-06" db="EMBL/GenBank/DDBJ databases">
        <authorList>
            <person name="Kallberg Y."/>
            <person name="Tangrot J."/>
            <person name="Rosling A."/>
        </authorList>
    </citation>
    <scope>NUCLEOTIDE SEQUENCE</scope>
    <source>
        <strain evidence="2">UK204</strain>
    </source>
</reference>
<dbReference type="EMBL" id="CAJVPQ010015992">
    <property type="protein sequence ID" value="CAG8744321.1"/>
    <property type="molecule type" value="Genomic_DNA"/>
</dbReference>
<evidence type="ECO:0000256" key="1">
    <source>
        <dbReference type="SAM" id="Phobius"/>
    </source>
</evidence>
<dbReference type="OrthoDB" id="2396651at2759"/>
<dbReference type="Proteomes" id="UP000789570">
    <property type="component" value="Unassembled WGS sequence"/>
</dbReference>
<keyword evidence="1" id="KW-0472">Membrane</keyword>
<organism evidence="2 3">
    <name type="scientific">Funneliformis caledonium</name>
    <dbReference type="NCBI Taxonomy" id="1117310"/>
    <lineage>
        <taxon>Eukaryota</taxon>
        <taxon>Fungi</taxon>
        <taxon>Fungi incertae sedis</taxon>
        <taxon>Mucoromycota</taxon>
        <taxon>Glomeromycotina</taxon>
        <taxon>Glomeromycetes</taxon>
        <taxon>Glomerales</taxon>
        <taxon>Glomeraceae</taxon>
        <taxon>Funneliformis</taxon>
    </lineage>
</organism>
<gene>
    <name evidence="2" type="ORF">FCALED_LOCUS15849</name>
</gene>
<feature type="transmembrane region" description="Helical" evidence="1">
    <location>
        <begin position="295"/>
        <end position="321"/>
    </location>
</feature>
<sequence length="361" mass="40123">ITRVTSSIIGFMIPAILAEMIVLSRISKLDGSGTNISKLMEASMSRSLYCTITTYFSTGKTPSAADLYLHITAIGNSQQLPGLTIPSTRVLDIATNCTEINNENNCVKRKREIKNNEKVLKVYLNASDSLVTWQSDDRIYLIQSPPLEKTYSYFGSGVFLQPSYIPISSICNLKARYGAMTNYSCPKEFWYASGNTITQSFNVNITEGMHGPGPLHAIVTIRYAKELSTNYDSEFVAEVHVLKAFSLSNLTNSQFFTLDQASTSYKMVSTLLANAFTQKWAQATIASFSGIDLTIVSLAAILIYATVIILPLIIFSCRLLYQAIIKEHYADDDCLKNLAMQERIIENIECNIKTDEGHIEL</sequence>
<accession>A0A9N9IQD1</accession>
<name>A0A9N9IQD1_9GLOM</name>
<keyword evidence="1" id="KW-0812">Transmembrane</keyword>